<evidence type="ECO:0000256" key="7">
    <source>
        <dbReference type="ARBA" id="ARBA00023136"/>
    </source>
</evidence>
<dbReference type="EC" id="7.-.-.-" evidence="8"/>
<dbReference type="PROSITE" id="PS50893">
    <property type="entry name" value="ABC_TRANSPORTER_2"/>
    <property type="match status" value="1"/>
</dbReference>
<comment type="similarity">
    <text evidence="8">Belongs to the ABC transporter superfamily. Energy-coupling factor EcfA family.</text>
</comment>
<evidence type="ECO:0000256" key="4">
    <source>
        <dbReference type="ARBA" id="ARBA00022741"/>
    </source>
</evidence>
<dbReference type="FunFam" id="3.40.50.300:FF:000224">
    <property type="entry name" value="Energy-coupling factor transporter ATP-binding protein EcfA"/>
    <property type="match status" value="1"/>
</dbReference>
<dbReference type="PANTHER" id="PTHR43553:SF27">
    <property type="entry name" value="ENERGY-COUPLING FACTOR TRANSPORTER ATP-BINDING PROTEIN ECFA2"/>
    <property type="match status" value="1"/>
</dbReference>
<keyword evidence="5 8" id="KW-0067">ATP-binding</keyword>
<dbReference type="Proteomes" id="UP000279029">
    <property type="component" value="Chromosome"/>
</dbReference>
<dbReference type="SUPFAM" id="SSF52540">
    <property type="entry name" value="P-loop containing nucleoside triphosphate hydrolases"/>
    <property type="match status" value="1"/>
</dbReference>
<evidence type="ECO:0000256" key="1">
    <source>
        <dbReference type="ARBA" id="ARBA00004202"/>
    </source>
</evidence>
<evidence type="ECO:0000256" key="2">
    <source>
        <dbReference type="ARBA" id="ARBA00022448"/>
    </source>
</evidence>
<dbReference type="NCBIfam" id="NF010158">
    <property type="entry name" value="PRK13637.1"/>
    <property type="match status" value="1"/>
</dbReference>
<dbReference type="CDD" id="cd03225">
    <property type="entry name" value="ABC_cobalt_CbiO_domain1"/>
    <property type="match status" value="1"/>
</dbReference>
<keyword evidence="3 8" id="KW-1003">Cell membrane</keyword>
<reference evidence="10 11" key="1">
    <citation type="submission" date="2018-09" db="EMBL/GenBank/DDBJ databases">
        <authorList>
            <person name="Postec A."/>
        </authorList>
    </citation>
    <scope>NUCLEOTIDE SEQUENCE [LARGE SCALE GENOMIC DNA]</scope>
    <source>
        <strain evidence="10">70B-A</strain>
    </source>
</reference>
<evidence type="ECO:0000256" key="6">
    <source>
        <dbReference type="ARBA" id="ARBA00022967"/>
    </source>
</evidence>
<evidence type="ECO:0000256" key="3">
    <source>
        <dbReference type="ARBA" id="ARBA00022475"/>
    </source>
</evidence>
<gene>
    <name evidence="10" type="primary">ecfAB</name>
    <name evidence="10" type="ORF">PATL70BA_2703</name>
</gene>
<dbReference type="SMART" id="SM00382">
    <property type="entry name" value="AAA"/>
    <property type="match status" value="1"/>
</dbReference>
<dbReference type="PROSITE" id="PS00211">
    <property type="entry name" value="ABC_TRANSPORTER_1"/>
    <property type="match status" value="1"/>
</dbReference>
<dbReference type="NCBIfam" id="TIGR04521">
    <property type="entry name" value="ECF_ATPase_2"/>
    <property type="match status" value="1"/>
</dbReference>
<dbReference type="RefSeq" id="WP_125137720.1">
    <property type="nucleotide sequence ID" value="NZ_LR130778.1"/>
</dbReference>
<dbReference type="InterPro" id="IPR003439">
    <property type="entry name" value="ABC_transporter-like_ATP-bd"/>
</dbReference>
<keyword evidence="4 8" id="KW-0547">Nucleotide-binding</keyword>
<protein>
    <recommendedName>
        <fullName evidence="8">Energy-coupling factor transporter ATP-binding protein EcfA2</fullName>
        <ecNumber evidence="8">7.-.-.-</ecNumber>
    </recommendedName>
</protein>
<dbReference type="OrthoDB" id="9784332at2"/>
<dbReference type="KEGG" id="cbar:PATL70BA_2703"/>
<dbReference type="InterPro" id="IPR030946">
    <property type="entry name" value="EcfA2"/>
</dbReference>
<accession>A0A3P7S172</accession>
<dbReference type="GO" id="GO:0016887">
    <property type="term" value="F:ATP hydrolysis activity"/>
    <property type="evidence" value="ECO:0007669"/>
    <property type="project" value="InterPro"/>
</dbReference>
<name>A0A3P7S172_9FIRM</name>
<keyword evidence="6" id="KW-1278">Translocase</keyword>
<proteinExistence type="inferred from homology"/>
<keyword evidence="7 8" id="KW-0472">Membrane</keyword>
<dbReference type="AlphaFoldDB" id="A0A3P7S172"/>
<dbReference type="Gene3D" id="3.40.50.300">
    <property type="entry name" value="P-loop containing nucleotide triphosphate hydrolases"/>
    <property type="match status" value="1"/>
</dbReference>
<dbReference type="EMBL" id="LR130778">
    <property type="protein sequence ID" value="VDN48606.1"/>
    <property type="molecule type" value="Genomic_DNA"/>
</dbReference>
<dbReference type="Pfam" id="PF00005">
    <property type="entry name" value="ABC_tran"/>
    <property type="match status" value="1"/>
</dbReference>
<evidence type="ECO:0000313" key="10">
    <source>
        <dbReference type="EMBL" id="VDN48606.1"/>
    </source>
</evidence>
<dbReference type="GO" id="GO:0042626">
    <property type="term" value="F:ATPase-coupled transmembrane transporter activity"/>
    <property type="evidence" value="ECO:0007669"/>
    <property type="project" value="TreeGrafter"/>
</dbReference>
<keyword evidence="11" id="KW-1185">Reference proteome</keyword>
<dbReference type="GO" id="GO:0043190">
    <property type="term" value="C:ATP-binding cassette (ABC) transporter complex"/>
    <property type="evidence" value="ECO:0007669"/>
    <property type="project" value="TreeGrafter"/>
</dbReference>
<comment type="subunit">
    <text evidence="8">Forms a stable energy-coupling factor (ECF) transporter complex composed of 2 membrane-embedded substrate-binding proteins (S component), 2 ATP-binding proteins (A component) and 2 transmembrane proteins (T component).</text>
</comment>
<evidence type="ECO:0000259" key="9">
    <source>
        <dbReference type="PROSITE" id="PS50893"/>
    </source>
</evidence>
<comment type="function">
    <text evidence="8">ATP-binding (A) component of a common energy-coupling factor (ECF) ABC-transporter complex.</text>
</comment>
<dbReference type="GO" id="GO:0005524">
    <property type="term" value="F:ATP binding"/>
    <property type="evidence" value="ECO:0007669"/>
    <property type="project" value="UniProtKB-UniRule"/>
</dbReference>
<dbReference type="InterPro" id="IPR003593">
    <property type="entry name" value="AAA+_ATPase"/>
</dbReference>
<dbReference type="InterPro" id="IPR017871">
    <property type="entry name" value="ABC_transporter-like_CS"/>
</dbReference>
<comment type="subcellular location">
    <subcellularLocation>
        <location evidence="1 8">Cell membrane</location>
        <topology evidence="1 8">Peripheral membrane protein</topology>
    </subcellularLocation>
</comment>
<sequence length="282" mass="31198">MSITIENLNYTYGVDTAFRMQALKQINLTIKPGEFVGLIGHTGSGKSTLIQQINGILKPDSGSVIIGDISIFDKGVDLKSIRQKVGLVFQYPEHQLFEMTVFKDVAFGPTNMKLEEDEIKKRVKHALDIVGIDETLYESSPFDLSGGQKRRVAIAGVLAMMPKILILDEPTAGLDPQGRYEILNEIQNLHKSLGITVILVSHSMEDIARYVERVVVMDKGEIKMDGVVKEIFKETEALEAMGLAVPQVSYLIQALNKHGFNLSADIVTLEEAKDALITLLKK</sequence>
<evidence type="ECO:0000313" key="11">
    <source>
        <dbReference type="Proteomes" id="UP000279029"/>
    </source>
</evidence>
<evidence type="ECO:0000256" key="8">
    <source>
        <dbReference type="RuleBase" id="RU365104"/>
    </source>
</evidence>
<dbReference type="InterPro" id="IPR015856">
    <property type="entry name" value="ABC_transpr_CbiO/EcfA_su"/>
</dbReference>
<dbReference type="InterPro" id="IPR027417">
    <property type="entry name" value="P-loop_NTPase"/>
</dbReference>
<organism evidence="10 11">
    <name type="scientific">Petrocella atlantisensis</name>
    <dbReference type="NCBI Taxonomy" id="2173034"/>
    <lineage>
        <taxon>Bacteria</taxon>
        <taxon>Bacillati</taxon>
        <taxon>Bacillota</taxon>
        <taxon>Clostridia</taxon>
        <taxon>Lachnospirales</taxon>
        <taxon>Vallitaleaceae</taxon>
        <taxon>Petrocella</taxon>
    </lineage>
</organism>
<keyword evidence="2 8" id="KW-0813">Transport</keyword>
<dbReference type="PANTHER" id="PTHR43553">
    <property type="entry name" value="HEAVY METAL TRANSPORTER"/>
    <property type="match status" value="1"/>
</dbReference>
<feature type="domain" description="ABC transporter" evidence="9">
    <location>
        <begin position="3"/>
        <end position="244"/>
    </location>
</feature>
<evidence type="ECO:0000256" key="5">
    <source>
        <dbReference type="ARBA" id="ARBA00022840"/>
    </source>
</evidence>
<dbReference type="InterPro" id="IPR050095">
    <property type="entry name" value="ECF_ABC_transporter_ATP-bd"/>
</dbReference>